<organism evidence="2 3">
    <name type="scientific">Dichotomopilus funicola</name>
    <dbReference type="NCBI Taxonomy" id="1934379"/>
    <lineage>
        <taxon>Eukaryota</taxon>
        <taxon>Fungi</taxon>
        <taxon>Dikarya</taxon>
        <taxon>Ascomycota</taxon>
        <taxon>Pezizomycotina</taxon>
        <taxon>Sordariomycetes</taxon>
        <taxon>Sordariomycetidae</taxon>
        <taxon>Sordariales</taxon>
        <taxon>Chaetomiaceae</taxon>
        <taxon>Dichotomopilus</taxon>
    </lineage>
</organism>
<evidence type="ECO:0000313" key="2">
    <source>
        <dbReference type="EMBL" id="KAK4143322.1"/>
    </source>
</evidence>
<dbReference type="AlphaFoldDB" id="A0AAN6V1X2"/>
<dbReference type="GO" id="GO:0003735">
    <property type="term" value="F:structural constituent of ribosome"/>
    <property type="evidence" value="ECO:0007669"/>
    <property type="project" value="TreeGrafter"/>
</dbReference>
<dbReference type="RefSeq" id="XP_062636693.1">
    <property type="nucleotide sequence ID" value="XM_062783901.1"/>
</dbReference>
<dbReference type="Pfam" id="PF11709">
    <property type="entry name" value="Mit_ribos_Mrp51"/>
    <property type="match status" value="1"/>
</dbReference>
<keyword evidence="2" id="KW-0689">Ribosomal protein</keyword>
<accession>A0AAN6V1X2</accession>
<dbReference type="Proteomes" id="UP001302676">
    <property type="component" value="Unassembled WGS sequence"/>
</dbReference>
<dbReference type="InterPro" id="IPR016712">
    <property type="entry name" value="Rbsml_bS1m-like"/>
</dbReference>
<gene>
    <name evidence="2" type="ORF">C8A04DRAFT_37517</name>
</gene>
<feature type="compositionally biased region" description="Basic and acidic residues" evidence="1">
    <location>
        <begin position="437"/>
        <end position="450"/>
    </location>
</feature>
<reference evidence="2" key="2">
    <citation type="submission" date="2023-05" db="EMBL/GenBank/DDBJ databases">
        <authorList>
            <consortium name="Lawrence Berkeley National Laboratory"/>
            <person name="Steindorff A."/>
            <person name="Hensen N."/>
            <person name="Bonometti L."/>
            <person name="Westerberg I."/>
            <person name="Brannstrom I.O."/>
            <person name="Guillou S."/>
            <person name="Cros-Aarteil S."/>
            <person name="Calhoun S."/>
            <person name="Haridas S."/>
            <person name="Kuo A."/>
            <person name="Mondo S."/>
            <person name="Pangilinan J."/>
            <person name="Riley R."/>
            <person name="Labutti K."/>
            <person name="Andreopoulos B."/>
            <person name="Lipzen A."/>
            <person name="Chen C."/>
            <person name="Yanf M."/>
            <person name="Daum C."/>
            <person name="Ng V."/>
            <person name="Clum A."/>
            <person name="Ohm R."/>
            <person name="Martin F."/>
            <person name="Silar P."/>
            <person name="Natvig D."/>
            <person name="Lalanne C."/>
            <person name="Gautier V."/>
            <person name="Ament-Velasquez S.L."/>
            <person name="Kruys A."/>
            <person name="Hutchinson M.I."/>
            <person name="Powell A.J."/>
            <person name="Barry K."/>
            <person name="Miller A.N."/>
            <person name="Grigoriev I.V."/>
            <person name="Debuchy R."/>
            <person name="Gladieux P."/>
            <person name="Thoren M.H."/>
            <person name="Johannesson H."/>
        </authorList>
    </citation>
    <scope>NUCLEOTIDE SEQUENCE</scope>
    <source>
        <strain evidence="2">CBS 141.50</strain>
    </source>
</reference>
<feature type="region of interest" description="Disordered" evidence="1">
    <location>
        <begin position="433"/>
        <end position="471"/>
    </location>
</feature>
<keyword evidence="3" id="KW-1185">Reference proteome</keyword>
<evidence type="ECO:0000313" key="3">
    <source>
        <dbReference type="Proteomes" id="UP001302676"/>
    </source>
</evidence>
<proteinExistence type="predicted"/>
<evidence type="ECO:0000256" key="1">
    <source>
        <dbReference type="SAM" id="MobiDB-lite"/>
    </source>
</evidence>
<dbReference type="PANTHER" id="PTHR28058:SF1">
    <property type="entry name" value="SMALL RIBOSOMAL SUBUNIT PROTEIN BS1M"/>
    <property type="match status" value="1"/>
</dbReference>
<dbReference type="GO" id="GO:0005763">
    <property type="term" value="C:mitochondrial small ribosomal subunit"/>
    <property type="evidence" value="ECO:0007669"/>
    <property type="project" value="TreeGrafter"/>
</dbReference>
<keyword evidence="2" id="KW-0687">Ribonucleoprotein</keyword>
<dbReference type="GeneID" id="87820514"/>
<name>A0AAN6V1X2_9PEZI</name>
<comment type="caution">
    <text evidence="2">The sequence shown here is derived from an EMBL/GenBank/DDBJ whole genome shotgun (WGS) entry which is preliminary data.</text>
</comment>
<reference evidence="2" key="1">
    <citation type="journal article" date="2023" name="Mol. Phylogenet. Evol.">
        <title>Genome-scale phylogeny and comparative genomics of the fungal order Sordariales.</title>
        <authorList>
            <person name="Hensen N."/>
            <person name="Bonometti L."/>
            <person name="Westerberg I."/>
            <person name="Brannstrom I.O."/>
            <person name="Guillou S."/>
            <person name="Cros-Aarteil S."/>
            <person name="Calhoun S."/>
            <person name="Haridas S."/>
            <person name="Kuo A."/>
            <person name="Mondo S."/>
            <person name="Pangilinan J."/>
            <person name="Riley R."/>
            <person name="LaButti K."/>
            <person name="Andreopoulos B."/>
            <person name="Lipzen A."/>
            <person name="Chen C."/>
            <person name="Yan M."/>
            <person name="Daum C."/>
            <person name="Ng V."/>
            <person name="Clum A."/>
            <person name="Steindorff A."/>
            <person name="Ohm R.A."/>
            <person name="Martin F."/>
            <person name="Silar P."/>
            <person name="Natvig D.O."/>
            <person name="Lalanne C."/>
            <person name="Gautier V."/>
            <person name="Ament-Velasquez S.L."/>
            <person name="Kruys A."/>
            <person name="Hutchinson M.I."/>
            <person name="Powell A.J."/>
            <person name="Barry K."/>
            <person name="Miller A.N."/>
            <person name="Grigoriev I.V."/>
            <person name="Debuchy R."/>
            <person name="Gladieux P."/>
            <person name="Hiltunen Thoren M."/>
            <person name="Johannesson H."/>
        </authorList>
    </citation>
    <scope>NUCLEOTIDE SEQUENCE</scope>
    <source>
        <strain evidence="2">CBS 141.50</strain>
    </source>
</reference>
<sequence length="471" mass="51529">MSSRSVSPGGALLRSSRMFSLPKPIPAIKNEHAAGSLFHSTTSTLPAPTHQVVTTLSAPRRQGDWGLKRPLPLKSTTKTTNPMLRVRAIDSSEHITDYVSAADHGITLRKFQELGLPMTVRRACGREARETSTTGPILTKASDLPQRSVFEDQYDTTDIPADKRAETVDNRWRFEGPWLAGMAQGSFIKWLAKEVRPKRAEFRQFLKKKLAHEQHAAAAKYAIDKALPAPEPIDASAITEDQLVDYLRELRNNNQALYEMVGQFLDLAPLNPPTLVETGMSGNKIMTLKYTEAKSPYADTGPPITHPSAGLSYLRTSMYMANHPVYGPQKEHIAAPARVVRPRRQGRGMRISIGVAGFIANTSIGDMGNARGTSPGMYDTIDPELPGGVKLWVCPTRATMDASGTIAITVKDSSPEAATVARELLGEADCLSAREAQATRKPESSKEIRQRYRAAPGPQAMSSARDYGLQE</sequence>
<dbReference type="GO" id="GO:0070124">
    <property type="term" value="P:mitochondrial translational initiation"/>
    <property type="evidence" value="ECO:0007669"/>
    <property type="project" value="TreeGrafter"/>
</dbReference>
<dbReference type="PANTHER" id="PTHR28058">
    <property type="entry name" value="37S RIBOSOMAL PROTEIN MRP51, MITOCHONDRIAL"/>
    <property type="match status" value="1"/>
</dbReference>
<dbReference type="EMBL" id="MU853587">
    <property type="protein sequence ID" value="KAK4143322.1"/>
    <property type="molecule type" value="Genomic_DNA"/>
</dbReference>
<protein>
    <submittedName>
        <fullName evidence="2">Mitochondrial ribosomal protein MRP51</fullName>
    </submittedName>
</protein>